<dbReference type="Gene3D" id="1.20.1410.10">
    <property type="entry name" value="I/LWEQ domain"/>
    <property type="match status" value="1"/>
</dbReference>
<dbReference type="InterPro" id="IPR026907">
    <property type="entry name" value="GCIP-like"/>
</dbReference>
<keyword evidence="4" id="KW-0963">Cytoplasm</keyword>
<comment type="similarity">
    <text evidence="3">Belongs to the CCNDBP1 family.</text>
</comment>
<dbReference type="EMBL" id="GEDC01025024">
    <property type="protein sequence ID" value="JAS12274.1"/>
    <property type="molecule type" value="Transcribed_RNA"/>
</dbReference>
<evidence type="ECO:0000259" key="7">
    <source>
        <dbReference type="Pfam" id="PF13324"/>
    </source>
</evidence>
<dbReference type="PANTHER" id="PTHR15492:SF1">
    <property type="entry name" value="CYCLIN-D1-BINDING PROTEIN 1"/>
    <property type="match status" value="1"/>
</dbReference>
<evidence type="ECO:0000256" key="1">
    <source>
        <dbReference type="ARBA" id="ARBA00004123"/>
    </source>
</evidence>
<keyword evidence="5" id="KW-0539">Nucleus</keyword>
<comment type="subcellular location">
    <subcellularLocation>
        <location evidence="2">Cytoplasm</location>
    </subcellularLocation>
    <subcellularLocation>
        <location evidence="1">Nucleus</location>
    </subcellularLocation>
</comment>
<reference evidence="9" key="1">
    <citation type="submission" date="2015-12" db="EMBL/GenBank/DDBJ databases">
        <title>De novo transcriptome assembly of four potential Pierce s Disease insect vectors from Arizona vineyards.</title>
        <authorList>
            <person name="Tassone E.E."/>
        </authorList>
    </citation>
    <scope>NUCLEOTIDE SEQUENCE</scope>
</reference>
<dbReference type="InterPro" id="IPR049318">
    <property type="entry name" value="GCIP_C"/>
</dbReference>
<dbReference type="InterPro" id="IPR049317">
    <property type="entry name" value="GCIP-like_N"/>
</dbReference>
<dbReference type="GO" id="GO:0005737">
    <property type="term" value="C:cytoplasm"/>
    <property type="evidence" value="ECO:0007669"/>
    <property type="project" value="UniProtKB-SubCell"/>
</dbReference>
<dbReference type="AlphaFoldDB" id="A0A1B6CFR5"/>
<evidence type="ECO:0000256" key="5">
    <source>
        <dbReference type="ARBA" id="ARBA00023242"/>
    </source>
</evidence>
<gene>
    <name evidence="9" type="ORF">g.14768</name>
</gene>
<dbReference type="Pfam" id="PF13324">
    <property type="entry name" value="GCIP_N"/>
    <property type="match status" value="1"/>
</dbReference>
<feature type="domain" description="Cyclin-D1-binding protein 1-like N-terminal" evidence="7">
    <location>
        <begin position="42"/>
        <end position="177"/>
    </location>
</feature>
<evidence type="ECO:0000256" key="3">
    <source>
        <dbReference type="ARBA" id="ARBA00008940"/>
    </source>
</evidence>
<evidence type="ECO:0000313" key="9">
    <source>
        <dbReference type="EMBL" id="JAS12274.1"/>
    </source>
</evidence>
<dbReference type="Gene3D" id="1.20.1420.10">
    <property type="entry name" value="Talin, central domain"/>
    <property type="match status" value="1"/>
</dbReference>
<keyword evidence="6" id="KW-0131">Cell cycle</keyword>
<protein>
    <recommendedName>
        <fullName evidence="10">Cyclin-D1-binding protein 1</fullName>
    </recommendedName>
</protein>
<dbReference type="PANTHER" id="PTHR15492">
    <property type="entry name" value="CYCLIN D1-BINDING PROTEIN 1"/>
    <property type="match status" value="1"/>
</dbReference>
<feature type="domain" description="Cyclin-D1-binding protein 1-like C-terminal" evidence="8">
    <location>
        <begin position="197"/>
        <end position="288"/>
    </location>
</feature>
<dbReference type="GO" id="GO:0005634">
    <property type="term" value="C:nucleus"/>
    <property type="evidence" value="ECO:0007669"/>
    <property type="project" value="UniProtKB-SubCell"/>
</dbReference>
<evidence type="ECO:0000256" key="6">
    <source>
        <dbReference type="ARBA" id="ARBA00023306"/>
    </source>
</evidence>
<organism evidence="9">
    <name type="scientific">Clastoptera arizonana</name>
    <name type="common">Arizona spittle bug</name>
    <dbReference type="NCBI Taxonomy" id="38151"/>
    <lineage>
        <taxon>Eukaryota</taxon>
        <taxon>Metazoa</taxon>
        <taxon>Ecdysozoa</taxon>
        <taxon>Arthropoda</taxon>
        <taxon>Hexapoda</taxon>
        <taxon>Insecta</taxon>
        <taxon>Pterygota</taxon>
        <taxon>Neoptera</taxon>
        <taxon>Paraneoptera</taxon>
        <taxon>Hemiptera</taxon>
        <taxon>Auchenorrhyncha</taxon>
        <taxon>Cercopoidea</taxon>
        <taxon>Clastopteridae</taxon>
        <taxon>Clastoptera</taxon>
    </lineage>
</organism>
<evidence type="ECO:0000256" key="2">
    <source>
        <dbReference type="ARBA" id="ARBA00004496"/>
    </source>
</evidence>
<proteinExistence type="inferred from homology"/>
<sequence>MNSLASVVDEMVNDLKNGIDNLEEHNMEMATDFELSGFWFNLDFAVEIISNEVTKISLHFSKPPYPNATETSVLVKDLKLAYKQLILVVQTLPKEQGAYLSKGVVVAIRGILMALLDFIRSLKYLTRRGAKERLTSTATLWDACNAFHDVPRDNLQATLLCMKNQYSLVCDALTEIEVEIKQDQEITINNGEIENFEMWNNSEREMASSCVGLIKTAKSCLKRVIDSISSNGSCSDPECNVELDILCKEILNLSPAVDDFIQEIYPPMNMNNVRIKGAEMALVICKILNCTDDSHFISEDATWTDFLRKAVAHNNNKLQPLATIDPLLIINNLHLNG</sequence>
<name>A0A1B6CFR5_9HEMI</name>
<accession>A0A1B6CFR5</accession>
<evidence type="ECO:0000259" key="8">
    <source>
        <dbReference type="Pfam" id="PF20936"/>
    </source>
</evidence>
<dbReference type="Pfam" id="PF20936">
    <property type="entry name" value="GCIP_C"/>
    <property type="match status" value="1"/>
</dbReference>
<evidence type="ECO:0008006" key="10">
    <source>
        <dbReference type="Google" id="ProtNLM"/>
    </source>
</evidence>
<evidence type="ECO:0000256" key="4">
    <source>
        <dbReference type="ARBA" id="ARBA00022490"/>
    </source>
</evidence>